<dbReference type="Proteomes" id="UP000015101">
    <property type="component" value="Unassembled WGS sequence"/>
</dbReference>
<keyword evidence="6" id="KW-0805">Transcription regulation</keyword>
<dbReference type="Pfam" id="PF00628">
    <property type="entry name" value="PHD"/>
    <property type="match status" value="1"/>
</dbReference>
<dbReference type="eggNOG" id="KOG1245">
    <property type="taxonomic scope" value="Eukaryota"/>
</dbReference>
<dbReference type="InterPro" id="IPR019786">
    <property type="entry name" value="Zinc_finger_PHD-type_CS"/>
</dbReference>
<evidence type="ECO:0000256" key="4">
    <source>
        <dbReference type="ARBA" id="ARBA00022771"/>
    </source>
</evidence>
<dbReference type="Pfam" id="PF00439">
    <property type="entry name" value="Bromodomain"/>
    <property type="match status" value="1"/>
</dbReference>
<feature type="region of interest" description="Disordered" evidence="13">
    <location>
        <begin position="103"/>
        <end position="147"/>
    </location>
</feature>
<dbReference type="KEGG" id="hro:HELRODRAFT_90399"/>
<evidence type="ECO:0000256" key="5">
    <source>
        <dbReference type="ARBA" id="ARBA00022833"/>
    </source>
</evidence>
<dbReference type="CTD" id="20217105"/>
<evidence type="ECO:0000259" key="14">
    <source>
        <dbReference type="PROSITE" id="PS50014"/>
    </source>
</evidence>
<dbReference type="AlphaFoldDB" id="T1G7Q8"/>
<keyword evidence="18" id="KW-1185">Reference proteome</keyword>
<dbReference type="CDD" id="cd15545">
    <property type="entry name" value="PHD_BAZ2A_like"/>
    <property type="match status" value="1"/>
</dbReference>
<evidence type="ECO:0000256" key="3">
    <source>
        <dbReference type="ARBA" id="ARBA00022723"/>
    </source>
</evidence>
<dbReference type="EnsemblMetazoa" id="HelroT90399">
    <property type="protein sequence ID" value="HelroP90399"/>
    <property type="gene ID" value="HelroG90399"/>
</dbReference>
<keyword evidence="9" id="KW-0804">Transcription</keyword>
<evidence type="ECO:0000259" key="15">
    <source>
        <dbReference type="PROSITE" id="PS50016"/>
    </source>
</evidence>
<feature type="domain" description="PHD-type" evidence="15">
    <location>
        <begin position="216"/>
        <end position="266"/>
    </location>
</feature>
<dbReference type="EMBL" id="AMQM01008065">
    <property type="status" value="NOT_ANNOTATED_CDS"/>
    <property type="molecule type" value="Genomic_DNA"/>
</dbReference>
<dbReference type="InterPro" id="IPR011011">
    <property type="entry name" value="Znf_FYVE_PHD"/>
</dbReference>
<keyword evidence="8 11" id="KW-0103">Bromodomain</keyword>
<dbReference type="PROSITE" id="PS00633">
    <property type="entry name" value="BROMODOMAIN_1"/>
    <property type="match status" value="1"/>
</dbReference>
<evidence type="ECO:0000256" key="6">
    <source>
        <dbReference type="ARBA" id="ARBA00023015"/>
    </source>
</evidence>
<dbReference type="InterPro" id="IPR018359">
    <property type="entry name" value="Bromodomain_CS"/>
</dbReference>
<keyword evidence="7" id="KW-0175">Coiled coil</keyword>
<dbReference type="SUPFAM" id="SSF57903">
    <property type="entry name" value="FYVE/PHD zinc finger"/>
    <property type="match status" value="1"/>
</dbReference>
<comment type="similarity">
    <text evidence="2">Belongs to the WAL family.</text>
</comment>
<dbReference type="InterPro" id="IPR019787">
    <property type="entry name" value="Znf_PHD-finger"/>
</dbReference>
<evidence type="ECO:0000256" key="8">
    <source>
        <dbReference type="ARBA" id="ARBA00023117"/>
    </source>
</evidence>
<dbReference type="SMART" id="SM00297">
    <property type="entry name" value="BROMO"/>
    <property type="match status" value="1"/>
</dbReference>
<protein>
    <recommendedName>
        <fullName evidence="19">Bromodomain adjacent to zinc finger domain protein 2B</fullName>
    </recommendedName>
</protein>
<evidence type="ECO:0008006" key="19">
    <source>
        <dbReference type="Google" id="ProtNLM"/>
    </source>
</evidence>
<evidence type="ECO:0000256" key="10">
    <source>
        <dbReference type="ARBA" id="ARBA00023242"/>
    </source>
</evidence>
<evidence type="ECO:0000256" key="11">
    <source>
        <dbReference type="PROSITE-ProRule" id="PRU00035"/>
    </source>
</evidence>
<dbReference type="PRINTS" id="PR00503">
    <property type="entry name" value="BROMODOMAIN"/>
</dbReference>
<dbReference type="InterPro" id="IPR036427">
    <property type="entry name" value="Bromodomain-like_sf"/>
</dbReference>
<dbReference type="InterPro" id="IPR013083">
    <property type="entry name" value="Znf_RING/FYVE/PHD"/>
</dbReference>
<dbReference type="RefSeq" id="XP_009030746.1">
    <property type="nucleotide sequence ID" value="XM_009032498.1"/>
</dbReference>
<dbReference type="GO" id="GO:0005634">
    <property type="term" value="C:nucleus"/>
    <property type="evidence" value="ECO:0007669"/>
    <property type="project" value="UniProtKB-SubCell"/>
</dbReference>
<evidence type="ECO:0000256" key="7">
    <source>
        <dbReference type="ARBA" id="ARBA00023054"/>
    </source>
</evidence>
<dbReference type="SUPFAM" id="SSF47370">
    <property type="entry name" value="Bromodomain"/>
    <property type="match status" value="1"/>
</dbReference>
<keyword evidence="4 12" id="KW-0863">Zinc-finger</keyword>
<evidence type="ECO:0000313" key="17">
    <source>
        <dbReference type="EnsemblMetazoa" id="HelroP90399"/>
    </source>
</evidence>
<feature type="domain" description="Bromo" evidence="14">
    <location>
        <begin position="368"/>
        <end position="438"/>
    </location>
</feature>
<keyword evidence="10" id="KW-0539">Nucleus</keyword>
<dbReference type="FunFam" id="3.30.40.10:FF:000199">
    <property type="entry name" value="Bromodomain adjacent to zinc finger domain 2B"/>
    <property type="match status" value="1"/>
</dbReference>
<accession>T1G7Q8</accession>
<dbReference type="InParanoid" id="T1G7Q8"/>
<dbReference type="OMA" id="HIERRYW"/>
<dbReference type="EMBL" id="AMQM01008064">
    <property type="status" value="NOT_ANNOTATED_CDS"/>
    <property type="molecule type" value="Genomic_DNA"/>
</dbReference>
<sequence length="472" mass="54261">KIDDVETLKNLLMSLNGRGLREKVLQKYLEKNFETVCQSSFKMKKNSTYECNDNNVGDVTRPDKNVLWNFQSQKSIELNVLESIEDLKATICSASLQRDVVESEGDLKREANDDEENSKVNERTNKKRRYSSESERSRKKRDSEEAGGKTVLELAKTKLLHLEHNIERRYLKPPLGKSKELLLWRSAVSSATSPSQLSLYVEQLNKCIAWEKSIMKVSCQICCSDDDEGQLLLCDMCDKGYHTYCIRPKLQSIPEGDWYCYECISKRHLSMKRMFYSNNNNNNKNNNMDNINYDNTNNNVKSDGNLGNNNNNNDTCSKIDSNNNGNNNIDNNNIDSSNVDYNNVADLNGDTLMASDMSICHTMLNELKKHNDSWPFLAPVSSKQFPTYRKVIRCPIDFQTISKRLKNNFYKNRGEFVSDIRLVFNNCEIFNEDDSTVGRAGHSLQKFFDKRWMGLVKSRHGDDYAGDDGDNE</sequence>
<reference evidence="18" key="1">
    <citation type="submission" date="2012-12" db="EMBL/GenBank/DDBJ databases">
        <authorList>
            <person name="Hellsten U."/>
            <person name="Grimwood J."/>
            <person name="Chapman J.A."/>
            <person name="Shapiro H."/>
            <person name="Aerts A."/>
            <person name="Otillar R.P."/>
            <person name="Terry A.Y."/>
            <person name="Boore J.L."/>
            <person name="Simakov O."/>
            <person name="Marletaz F."/>
            <person name="Cho S.-J."/>
            <person name="Edsinger-Gonzales E."/>
            <person name="Havlak P."/>
            <person name="Kuo D.-H."/>
            <person name="Larsson T."/>
            <person name="Lv J."/>
            <person name="Arendt D."/>
            <person name="Savage R."/>
            <person name="Osoegawa K."/>
            <person name="de Jong P."/>
            <person name="Lindberg D.R."/>
            <person name="Seaver E.C."/>
            <person name="Weisblat D.A."/>
            <person name="Putnam N.H."/>
            <person name="Grigoriev I.V."/>
            <person name="Rokhsar D.S."/>
        </authorList>
    </citation>
    <scope>NUCLEOTIDE SEQUENCE</scope>
</reference>
<evidence type="ECO:0000256" key="12">
    <source>
        <dbReference type="PROSITE-ProRule" id="PRU00146"/>
    </source>
</evidence>
<dbReference type="GeneID" id="20217105"/>
<dbReference type="PROSITE" id="PS50014">
    <property type="entry name" value="BROMODOMAIN_2"/>
    <property type="match status" value="1"/>
</dbReference>
<evidence type="ECO:0000256" key="13">
    <source>
        <dbReference type="SAM" id="MobiDB-lite"/>
    </source>
</evidence>
<evidence type="ECO:0000313" key="16">
    <source>
        <dbReference type="EMBL" id="ESN91155.1"/>
    </source>
</evidence>
<dbReference type="HOGENOM" id="CLU_579501_0_0_1"/>
<keyword evidence="3" id="KW-0479">Metal-binding</keyword>
<dbReference type="Gene3D" id="1.20.920.10">
    <property type="entry name" value="Bromodomain-like"/>
    <property type="match status" value="1"/>
</dbReference>
<dbReference type="GO" id="GO:0008270">
    <property type="term" value="F:zinc ion binding"/>
    <property type="evidence" value="ECO:0007669"/>
    <property type="project" value="UniProtKB-KW"/>
</dbReference>
<gene>
    <name evidence="17" type="primary">20217105</name>
    <name evidence="16" type="ORF">HELRODRAFT_90399</name>
</gene>
<reference evidence="16 18" key="2">
    <citation type="journal article" date="2013" name="Nature">
        <title>Insights into bilaterian evolution from three spiralian genomes.</title>
        <authorList>
            <person name="Simakov O."/>
            <person name="Marletaz F."/>
            <person name="Cho S.J."/>
            <person name="Edsinger-Gonzales E."/>
            <person name="Havlak P."/>
            <person name="Hellsten U."/>
            <person name="Kuo D.H."/>
            <person name="Larsson T."/>
            <person name="Lv J."/>
            <person name="Arendt D."/>
            <person name="Savage R."/>
            <person name="Osoegawa K."/>
            <person name="de Jong P."/>
            <person name="Grimwood J."/>
            <person name="Chapman J.A."/>
            <person name="Shapiro H."/>
            <person name="Aerts A."/>
            <person name="Otillar R.P."/>
            <person name="Terry A.Y."/>
            <person name="Boore J.L."/>
            <person name="Grigoriev I.V."/>
            <person name="Lindberg D.R."/>
            <person name="Seaver E.C."/>
            <person name="Weisblat D.A."/>
            <person name="Putnam N.H."/>
            <person name="Rokhsar D.S."/>
        </authorList>
    </citation>
    <scope>NUCLEOTIDE SEQUENCE</scope>
</reference>
<organism evidence="17 18">
    <name type="scientific">Helobdella robusta</name>
    <name type="common">Californian leech</name>
    <dbReference type="NCBI Taxonomy" id="6412"/>
    <lineage>
        <taxon>Eukaryota</taxon>
        <taxon>Metazoa</taxon>
        <taxon>Spiralia</taxon>
        <taxon>Lophotrochozoa</taxon>
        <taxon>Annelida</taxon>
        <taxon>Clitellata</taxon>
        <taxon>Hirudinea</taxon>
        <taxon>Rhynchobdellida</taxon>
        <taxon>Glossiphoniidae</taxon>
        <taxon>Helobdella</taxon>
    </lineage>
</organism>
<dbReference type="PANTHER" id="PTHR45915:SF2">
    <property type="entry name" value="TOUTATIS, ISOFORM E"/>
    <property type="match status" value="1"/>
</dbReference>
<reference evidence="17" key="3">
    <citation type="submission" date="2015-06" db="UniProtKB">
        <authorList>
            <consortium name="EnsemblMetazoa"/>
        </authorList>
    </citation>
    <scope>IDENTIFICATION</scope>
</reference>
<dbReference type="Gene3D" id="3.30.40.10">
    <property type="entry name" value="Zinc/RING finger domain, C3HC4 (zinc finger)"/>
    <property type="match status" value="1"/>
</dbReference>
<dbReference type="InterPro" id="IPR001487">
    <property type="entry name" value="Bromodomain"/>
</dbReference>
<evidence type="ECO:0000256" key="9">
    <source>
        <dbReference type="ARBA" id="ARBA00023163"/>
    </source>
</evidence>
<keyword evidence="5" id="KW-0862">Zinc</keyword>
<name>T1G7Q8_HELRO</name>
<feature type="region of interest" description="Disordered" evidence="13">
    <location>
        <begin position="280"/>
        <end position="335"/>
    </location>
</feature>
<dbReference type="PROSITE" id="PS50016">
    <property type="entry name" value="ZF_PHD_2"/>
    <property type="match status" value="1"/>
</dbReference>
<dbReference type="PROSITE" id="PS01359">
    <property type="entry name" value="ZF_PHD_1"/>
    <property type="match status" value="1"/>
</dbReference>
<dbReference type="SMART" id="SM00249">
    <property type="entry name" value="PHD"/>
    <property type="match status" value="1"/>
</dbReference>
<proteinExistence type="inferred from homology"/>
<comment type="subcellular location">
    <subcellularLocation>
        <location evidence="1">Nucleus</location>
    </subcellularLocation>
</comment>
<dbReference type="PANTHER" id="PTHR45915">
    <property type="entry name" value="TRANSCRIPTION INTERMEDIARY FACTOR"/>
    <property type="match status" value="1"/>
</dbReference>
<dbReference type="InterPro" id="IPR001965">
    <property type="entry name" value="Znf_PHD"/>
</dbReference>
<evidence type="ECO:0000256" key="2">
    <source>
        <dbReference type="ARBA" id="ARBA00007444"/>
    </source>
</evidence>
<evidence type="ECO:0000256" key="1">
    <source>
        <dbReference type="ARBA" id="ARBA00004123"/>
    </source>
</evidence>
<dbReference type="OrthoDB" id="784962at2759"/>
<dbReference type="EMBL" id="KB097717">
    <property type="protein sequence ID" value="ESN91155.1"/>
    <property type="molecule type" value="Genomic_DNA"/>
</dbReference>
<dbReference type="STRING" id="6412.T1G7Q8"/>
<evidence type="ECO:0000313" key="18">
    <source>
        <dbReference type="Proteomes" id="UP000015101"/>
    </source>
</evidence>